<dbReference type="PROSITE" id="PS50082">
    <property type="entry name" value="WD_REPEATS_2"/>
    <property type="match status" value="1"/>
</dbReference>
<keyword evidence="5" id="KW-0862">Zinc</keyword>
<dbReference type="Pfam" id="PF17120">
    <property type="entry name" value="zf-RING_16"/>
    <property type="match status" value="1"/>
</dbReference>
<evidence type="ECO:0000256" key="1">
    <source>
        <dbReference type="ARBA" id="ARBA00022574"/>
    </source>
</evidence>
<evidence type="ECO:0000313" key="10">
    <source>
        <dbReference type="Proteomes" id="UP001151516"/>
    </source>
</evidence>
<dbReference type="Proteomes" id="UP001151516">
    <property type="component" value="Unassembled WGS sequence"/>
</dbReference>
<dbReference type="GO" id="GO:0008270">
    <property type="term" value="F:zinc ion binding"/>
    <property type="evidence" value="ECO:0007669"/>
    <property type="project" value="UniProtKB-KW"/>
</dbReference>
<dbReference type="GO" id="GO:1904263">
    <property type="term" value="P:positive regulation of TORC1 signaling"/>
    <property type="evidence" value="ECO:0007669"/>
    <property type="project" value="TreeGrafter"/>
</dbReference>
<evidence type="ECO:0000256" key="3">
    <source>
        <dbReference type="ARBA" id="ARBA00022737"/>
    </source>
</evidence>
<evidence type="ECO:0000313" key="9">
    <source>
        <dbReference type="EMBL" id="KAJ2689501.1"/>
    </source>
</evidence>
<feature type="region of interest" description="Disordered" evidence="7">
    <location>
        <begin position="1"/>
        <end position="179"/>
    </location>
</feature>
<evidence type="ECO:0000256" key="5">
    <source>
        <dbReference type="ARBA" id="ARBA00022833"/>
    </source>
</evidence>
<dbReference type="InterPro" id="IPR037590">
    <property type="entry name" value="WDR24"/>
</dbReference>
<dbReference type="PANTHER" id="PTHR46200">
    <property type="entry name" value="GATOR COMPLEX PROTEIN WDR24"/>
    <property type="match status" value="1"/>
</dbReference>
<feature type="region of interest" description="Disordered" evidence="7">
    <location>
        <begin position="1030"/>
        <end position="1070"/>
    </location>
</feature>
<feature type="compositionally biased region" description="Polar residues" evidence="7">
    <location>
        <begin position="393"/>
        <end position="405"/>
    </location>
</feature>
<keyword evidence="1 6" id="KW-0853">WD repeat</keyword>
<keyword evidence="2" id="KW-0479">Metal-binding</keyword>
<feature type="compositionally biased region" description="Low complexity" evidence="7">
    <location>
        <begin position="40"/>
        <end position="55"/>
    </location>
</feature>
<feature type="region of interest" description="Disordered" evidence="7">
    <location>
        <begin position="1247"/>
        <end position="1360"/>
    </location>
</feature>
<dbReference type="GO" id="GO:0061700">
    <property type="term" value="C:GATOR2 complex"/>
    <property type="evidence" value="ECO:0007669"/>
    <property type="project" value="TreeGrafter"/>
</dbReference>
<name>A0A9W8L6I7_9FUNG</name>
<comment type="caution">
    <text evidence="9">The sequence shown here is derived from an EMBL/GenBank/DDBJ whole genome shotgun (WGS) entry which is preliminary data.</text>
</comment>
<dbReference type="InterPro" id="IPR049566">
    <property type="entry name" value="WDR59_RTC1-like_RING_Znf"/>
</dbReference>
<dbReference type="SMART" id="SM00320">
    <property type="entry name" value="WD40"/>
    <property type="match status" value="7"/>
</dbReference>
<dbReference type="GO" id="GO:0005774">
    <property type="term" value="C:vacuolar membrane"/>
    <property type="evidence" value="ECO:0007669"/>
    <property type="project" value="TreeGrafter"/>
</dbReference>
<keyword evidence="4" id="KW-0863">Zinc-finger</keyword>
<feature type="region of interest" description="Disordered" evidence="7">
    <location>
        <begin position="391"/>
        <end position="421"/>
    </location>
</feature>
<protein>
    <submittedName>
        <fullName evidence="9">SEA (Seh1-associated) complex subunit</fullName>
    </submittedName>
</protein>
<feature type="compositionally biased region" description="Low complexity" evidence="7">
    <location>
        <begin position="524"/>
        <end position="538"/>
    </location>
</feature>
<feature type="compositionally biased region" description="Polar residues" evidence="7">
    <location>
        <begin position="1247"/>
        <end position="1269"/>
    </location>
</feature>
<dbReference type="Pfam" id="PF00400">
    <property type="entry name" value="WD40"/>
    <property type="match status" value="1"/>
</dbReference>
<dbReference type="CDD" id="cd16693">
    <property type="entry name" value="mRING-H2-C3H3C2_WDR24"/>
    <property type="match status" value="1"/>
</dbReference>
<dbReference type="InterPro" id="IPR036322">
    <property type="entry name" value="WD40_repeat_dom_sf"/>
</dbReference>
<evidence type="ECO:0000259" key="8">
    <source>
        <dbReference type="Pfam" id="PF17120"/>
    </source>
</evidence>
<feature type="compositionally biased region" description="Low complexity" evidence="7">
    <location>
        <begin position="277"/>
        <end position="290"/>
    </location>
</feature>
<feature type="compositionally biased region" description="Low complexity" evidence="7">
    <location>
        <begin position="352"/>
        <end position="361"/>
    </location>
</feature>
<dbReference type="InterPro" id="IPR015943">
    <property type="entry name" value="WD40/YVTN_repeat-like_dom_sf"/>
</dbReference>
<feature type="compositionally biased region" description="Polar residues" evidence="7">
    <location>
        <begin position="296"/>
        <end position="305"/>
    </location>
</feature>
<evidence type="ECO:0000256" key="2">
    <source>
        <dbReference type="ARBA" id="ARBA00022723"/>
    </source>
</evidence>
<keyword evidence="10" id="KW-1185">Reference proteome</keyword>
<feature type="region of interest" description="Disordered" evidence="7">
    <location>
        <begin position="352"/>
        <end position="379"/>
    </location>
</feature>
<feature type="region of interest" description="Disordered" evidence="7">
    <location>
        <begin position="476"/>
        <end position="548"/>
    </location>
</feature>
<feature type="domain" description="WDR59/RTC1-like RING zinc finger" evidence="8">
    <location>
        <begin position="1578"/>
        <end position="1629"/>
    </location>
</feature>
<dbReference type="InterPro" id="IPR001680">
    <property type="entry name" value="WD40_rpt"/>
</dbReference>
<evidence type="ECO:0000256" key="4">
    <source>
        <dbReference type="ARBA" id="ARBA00022771"/>
    </source>
</evidence>
<dbReference type="Gene3D" id="2.130.10.10">
    <property type="entry name" value="YVTN repeat-like/Quinoprotein amine dehydrogenase"/>
    <property type="match status" value="2"/>
</dbReference>
<proteinExistence type="predicted"/>
<feature type="region of interest" description="Disordered" evidence="7">
    <location>
        <begin position="198"/>
        <end position="233"/>
    </location>
</feature>
<keyword evidence="3" id="KW-0677">Repeat</keyword>
<feature type="region of interest" description="Disordered" evidence="7">
    <location>
        <begin position="257"/>
        <end position="312"/>
    </location>
</feature>
<dbReference type="SUPFAM" id="SSF50978">
    <property type="entry name" value="WD40 repeat-like"/>
    <property type="match status" value="1"/>
</dbReference>
<feature type="repeat" description="WD" evidence="6">
    <location>
        <begin position="866"/>
        <end position="897"/>
    </location>
</feature>
<dbReference type="OrthoDB" id="60955at2759"/>
<evidence type="ECO:0000256" key="6">
    <source>
        <dbReference type="PROSITE-ProRule" id="PRU00221"/>
    </source>
</evidence>
<gene>
    <name evidence="9" type="primary">RTC1</name>
    <name evidence="9" type="ORF">IWW39_001413</name>
</gene>
<organism evidence="9 10">
    <name type="scientific">Coemansia spiralis</name>
    <dbReference type="NCBI Taxonomy" id="417178"/>
    <lineage>
        <taxon>Eukaryota</taxon>
        <taxon>Fungi</taxon>
        <taxon>Fungi incertae sedis</taxon>
        <taxon>Zoopagomycota</taxon>
        <taxon>Kickxellomycotina</taxon>
        <taxon>Kickxellomycetes</taxon>
        <taxon>Kickxellales</taxon>
        <taxon>Kickxellaceae</taxon>
        <taxon>Coemansia</taxon>
    </lineage>
</organism>
<feature type="region of interest" description="Disordered" evidence="7">
    <location>
        <begin position="1187"/>
        <end position="1212"/>
    </location>
</feature>
<feature type="compositionally biased region" description="Polar residues" evidence="7">
    <location>
        <begin position="77"/>
        <end position="91"/>
    </location>
</feature>
<dbReference type="PANTHER" id="PTHR46200:SF1">
    <property type="entry name" value="GATOR COMPLEX PROTEIN WDR24"/>
    <property type="match status" value="1"/>
</dbReference>
<dbReference type="PROSITE" id="PS00678">
    <property type="entry name" value="WD_REPEATS_1"/>
    <property type="match status" value="1"/>
</dbReference>
<feature type="compositionally biased region" description="Low complexity" evidence="7">
    <location>
        <begin position="11"/>
        <end position="23"/>
    </location>
</feature>
<dbReference type="EMBL" id="JANBTX010000024">
    <property type="protein sequence ID" value="KAJ2689501.1"/>
    <property type="molecule type" value="Genomic_DNA"/>
</dbReference>
<evidence type="ECO:0000256" key="7">
    <source>
        <dbReference type="SAM" id="MobiDB-lite"/>
    </source>
</evidence>
<feature type="compositionally biased region" description="Polar residues" evidence="7">
    <location>
        <begin position="1328"/>
        <end position="1344"/>
    </location>
</feature>
<dbReference type="GO" id="GO:0005829">
    <property type="term" value="C:cytosol"/>
    <property type="evidence" value="ECO:0007669"/>
    <property type="project" value="TreeGrafter"/>
</dbReference>
<dbReference type="PROSITE" id="PS50294">
    <property type="entry name" value="WD_REPEATS_REGION"/>
    <property type="match status" value="1"/>
</dbReference>
<feature type="compositionally biased region" description="Polar residues" evidence="7">
    <location>
        <begin position="500"/>
        <end position="516"/>
    </location>
</feature>
<reference evidence="9" key="1">
    <citation type="submission" date="2022-07" db="EMBL/GenBank/DDBJ databases">
        <title>Phylogenomic reconstructions and comparative analyses of Kickxellomycotina fungi.</title>
        <authorList>
            <person name="Reynolds N.K."/>
            <person name="Stajich J.E."/>
            <person name="Barry K."/>
            <person name="Grigoriev I.V."/>
            <person name="Crous P."/>
            <person name="Smith M.E."/>
        </authorList>
    </citation>
    <scope>NUCLEOTIDE SEQUENCE</scope>
    <source>
        <strain evidence="9">CBS 109367</strain>
    </source>
</reference>
<dbReference type="InterPro" id="IPR019775">
    <property type="entry name" value="WD40_repeat_CS"/>
</dbReference>
<feature type="region of interest" description="Disordered" evidence="7">
    <location>
        <begin position="561"/>
        <end position="623"/>
    </location>
</feature>
<accession>A0A9W8L6I7</accession>
<sequence>MPNHKDKSSAGRRSTAAAASSSKPKAKLEPLPEISDAHNSNAETPATSSPAASHSSSRKTQKSEANTSYRDDGAMQPDSSLADASNQTHTAQSDRRPSAVAEADSVGSASSLSQTQRPRSRTASPWRGKARPSGSIFSRPKANANRQSTTGAQLILPSDVGSPHDPNAAVVGASDTSVGSSGISSAGLVLERSSTIAGDRPDLHSTHRRRGLTMDPDHYGGRQISASAGTDSGELLESPVAQQPVPGSHFHISRHNTALSARSDKRKAQAGNPTRISKTTSGSSNSTVTTVEVDASASSTHSTEPSEAAPRGQLAKMLYNNDSREPGVGGANLAPLDPPALNTFVRGGAGASGLSSAGILGRTKRGGSGGDSRLGDYKGALIRPPTMDLFGTRSRNNVGDLQASSGGAYDDPDLRGGVAHSGPVESSGVYMPSSAEQTMPHARHAQPMRGGLSSGDDIMEDTRSAVTFSHASFSKDAITGSGQQPRAVPLQGTASKGDWTYTSPGERSGTNGTTNELGHKMPRRPAASRAARGSAVSPQYEYSEANDTQMAISSDSIASTTLHKRRESGQVGRAHAGTVHQHGRIDGVPRVSSDTSSHLPLARSSEAYGSGGSRLPSGTDPAMFDGEDGEKWQYKLAANGSYGDSTNRGNHAVPSKPRNPWSLAPSRGYKEILSYHYPEAWTSLAIAPYNEPMCAAAGTDGLYLLSMGPDKIMLRSTISNGRRRSSPPHFNDVVWRPLDYIVTGSNIGKVMVWDPNRRGDQTVHAYGGDIGRTVQRLAVKPSDSNFVYAAYSEGHICGWDFRSDSNTPSLRITASMVPQDIDCNPIDTNMIAAVTQEGRLSVWDVRKPTQSLIGVPAHAGKPASCISWHPTGRFIGTGGSDNTIRIWDFKAASYKKNTATPFCIIKTISSLRRLKWRPGYDTQISSSASNSDPRLQVWDMRNPNHSMCFHQKHGDKVMGFAWYDENTVWTAGRERVILQCDIRRDAMYTAGLLGYTAVDISPSTHLTVATGIHNLNTSLSGTLAIPQPIADSASAQPAKKPPTSSGSGRSKAKRLASGSGDGGSNVVGPTAAEDEECKDLVYLSRFQPNLPVPYVDEHPIGPELGVDSNAICNLARSYRYDPSKLKECCEHNSKEARAIGLAEIARFWQFLSVVFGDALPLKSKRSQVKAAAEAAAATCLSPTSAMPETRIVEPADNGTPRPFSVATSRSSSGMLASRPVSATFNIDDASNDAEMLGYSGSNMRSATAQNTPLGSLGQLQITPSLTGSKSAGDESADSQFQPRSVTLGINGDSERLQRSHLSRSHSNLQHATAPSKFGSVPSPKLRSTAHSMSSPASNFVSEPTTPAYRVGGPRLPRNNTTGANLSLVGGERIAEVEQEPNSSDVVETNGQEALLTELSQRFFLHSSVTPSTDQLASVVSFPSPPMPHAPPQTILSVLTNANLGNGLPGISKGPPLVNVIPPRHVTKAEMRMAVNSCEYYVDLGDVQTAVTAALLLRNFIRLDKWQAAEEWFHAYVMQLDLFKEYAAATEILLASPFASVQDPITLQTTMCVNCSICDSQLAMLPHSGLSWCAVCRSMANSCVVCELPVRGEYIWCHVCGHGGHAEHIRSWFLELNQRCCPSGCGHECQPLLVSYEPKPED</sequence>
<dbReference type="GO" id="GO:0016239">
    <property type="term" value="P:positive regulation of macroautophagy"/>
    <property type="evidence" value="ECO:0007669"/>
    <property type="project" value="TreeGrafter"/>
</dbReference>
<feature type="compositionally biased region" description="Polar residues" evidence="7">
    <location>
        <begin position="107"/>
        <end position="123"/>
    </location>
</feature>